<keyword evidence="2" id="KW-1185">Reference proteome</keyword>
<sequence>MHVKNTLTTSSVVMNATKRPFPPGEYKFRTSIKDEWPEWLTTTPNTHNGWYDCHYETAAPDEVATENLVEV</sequence>
<reference evidence="1" key="1">
    <citation type="journal article" date="2021" name="Genome Biol. Evol.">
        <title>The assembled and annotated genome of the fairy-ring fungus Marasmius oreades.</title>
        <authorList>
            <person name="Hiltunen M."/>
            <person name="Ament-Velasquez S.L."/>
            <person name="Johannesson H."/>
        </authorList>
    </citation>
    <scope>NUCLEOTIDE SEQUENCE</scope>
    <source>
        <strain evidence="1">03SP1</strain>
    </source>
</reference>
<protein>
    <submittedName>
        <fullName evidence="1">Uncharacterized protein</fullName>
    </submittedName>
</protein>
<dbReference type="KEGG" id="more:E1B28_009469"/>
<dbReference type="RefSeq" id="XP_043006819.1">
    <property type="nucleotide sequence ID" value="XM_043154364.1"/>
</dbReference>
<organism evidence="1 2">
    <name type="scientific">Marasmius oreades</name>
    <name type="common">fairy-ring Marasmius</name>
    <dbReference type="NCBI Taxonomy" id="181124"/>
    <lineage>
        <taxon>Eukaryota</taxon>
        <taxon>Fungi</taxon>
        <taxon>Dikarya</taxon>
        <taxon>Basidiomycota</taxon>
        <taxon>Agaricomycotina</taxon>
        <taxon>Agaricomycetes</taxon>
        <taxon>Agaricomycetidae</taxon>
        <taxon>Agaricales</taxon>
        <taxon>Marasmiineae</taxon>
        <taxon>Marasmiaceae</taxon>
        <taxon>Marasmius</taxon>
    </lineage>
</organism>
<dbReference type="EMBL" id="CM032186">
    <property type="protein sequence ID" value="KAG7090349.1"/>
    <property type="molecule type" value="Genomic_DNA"/>
</dbReference>
<dbReference type="Proteomes" id="UP001049176">
    <property type="component" value="Chromosome 6"/>
</dbReference>
<gene>
    <name evidence="1" type="ORF">E1B28_009469</name>
</gene>
<evidence type="ECO:0000313" key="1">
    <source>
        <dbReference type="EMBL" id="KAG7090349.1"/>
    </source>
</evidence>
<proteinExistence type="predicted"/>
<comment type="caution">
    <text evidence="1">The sequence shown here is derived from an EMBL/GenBank/DDBJ whole genome shotgun (WGS) entry which is preliminary data.</text>
</comment>
<dbReference type="GeneID" id="66078545"/>
<accession>A0A9P7USN1</accession>
<dbReference type="AlphaFoldDB" id="A0A9P7USN1"/>
<evidence type="ECO:0000313" key="2">
    <source>
        <dbReference type="Proteomes" id="UP001049176"/>
    </source>
</evidence>
<name>A0A9P7USN1_9AGAR</name>